<proteinExistence type="predicted"/>
<accession>A0A2A4ZA43</accession>
<sequence>MTISDSETALNLTDNPRAVVMRKALRHLSNCISLLNIGTCIDPKTAEILVNDGVKLSQIFIDRDENAEAGDMTLHWLAEGLRDEQRLVHLIRREKPDIICPNFTDEAEQQAVLKVVNLAANAEVYPTQHEGEDLLAWQVKAIYLPAELSGNDKKTIFDDLPKSLIDLATYVDAPAMVEPLAMAQMAIDEAIAAWPDYELIGKKAAIALENIIRAQGGCPDSALPETYHRLSDKKRRLTRVLALAHEVNVRVELSATQVKAGGDFVLTIHNETPVLDLSISVRLPDGWETSEWLDMSCEIYVPDDAAPSAAQPDIYYADRANHDLQVILTWQEGGQLISMNIDPENELLVLAN</sequence>
<evidence type="ECO:0000313" key="1">
    <source>
        <dbReference type="EMBL" id="PCJ03867.1"/>
    </source>
</evidence>
<protein>
    <submittedName>
        <fullName evidence="1">Uncharacterized protein</fullName>
    </submittedName>
</protein>
<dbReference type="EMBL" id="NVUS01000001">
    <property type="protein sequence ID" value="PCJ03867.1"/>
    <property type="molecule type" value="Genomic_DNA"/>
</dbReference>
<organism evidence="1">
    <name type="scientific">OCS116 cluster bacterium</name>
    <dbReference type="NCBI Taxonomy" id="2030921"/>
    <lineage>
        <taxon>Bacteria</taxon>
        <taxon>Pseudomonadati</taxon>
        <taxon>Pseudomonadota</taxon>
        <taxon>Alphaproteobacteria</taxon>
        <taxon>OCS116 cluster</taxon>
    </lineage>
</organism>
<name>A0A2A4ZA43_9PROT</name>
<reference evidence="1" key="2">
    <citation type="journal article" date="2018" name="ISME J.">
        <title>A dynamic microbial community with high functional redundancy inhabits the cold, oxic subseafloor aquifer.</title>
        <authorList>
            <person name="Tully B.J."/>
            <person name="Wheat C.G."/>
            <person name="Glazer B.T."/>
            <person name="Huber J.A."/>
        </authorList>
    </citation>
    <scope>NUCLEOTIDE SEQUENCE</scope>
    <source>
        <strain evidence="1">NORP83</strain>
    </source>
</reference>
<reference key="1">
    <citation type="submission" date="2017-08" db="EMBL/GenBank/DDBJ databases">
        <title>A dynamic microbial community with high functional redundancy inhabits the cold, oxic subseafloor aquifer.</title>
        <authorList>
            <person name="Tully B.J."/>
            <person name="Wheat C.G."/>
            <person name="Glazer B.T."/>
            <person name="Huber J.A."/>
        </authorList>
    </citation>
    <scope>NUCLEOTIDE SEQUENCE [LARGE SCALE GENOMIC DNA]</scope>
</reference>
<dbReference type="AlphaFoldDB" id="A0A2A4ZA43"/>
<gene>
    <name evidence="1" type="ORF">COB13_01150</name>
</gene>
<comment type="caution">
    <text evidence="1">The sequence shown here is derived from an EMBL/GenBank/DDBJ whole genome shotgun (WGS) entry which is preliminary data.</text>
</comment>